<gene>
    <name evidence="2" type="ORF">PXEA_LOCUS6090</name>
</gene>
<evidence type="ECO:0000313" key="2">
    <source>
        <dbReference type="EMBL" id="VEL12650.1"/>
    </source>
</evidence>
<accession>A0A448WIP6</accession>
<feature type="compositionally biased region" description="Polar residues" evidence="1">
    <location>
        <begin position="86"/>
        <end position="102"/>
    </location>
</feature>
<feature type="compositionally biased region" description="Basic and acidic residues" evidence="1">
    <location>
        <begin position="45"/>
        <end position="57"/>
    </location>
</feature>
<keyword evidence="3" id="KW-1185">Reference proteome</keyword>
<protein>
    <submittedName>
        <fullName evidence="2">Uncharacterized protein</fullName>
    </submittedName>
</protein>
<evidence type="ECO:0000313" key="3">
    <source>
        <dbReference type="Proteomes" id="UP000784294"/>
    </source>
</evidence>
<feature type="region of interest" description="Disordered" evidence="1">
    <location>
        <begin position="44"/>
        <end position="107"/>
    </location>
</feature>
<dbReference type="EMBL" id="CAAALY010015402">
    <property type="protein sequence ID" value="VEL12650.1"/>
    <property type="molecule type" value="Genomic_DNA"/>
</dbReference>
<name>A0A448WIP6_9PLAT</name>
<reference evidence="2" key="1">
    <citation type="submission" date="2018-11" db="EMBL/GenBank/DDBJ databases">
        <authorList>
            <consortium name="Pathogen Informatics"/>
        </authorList>
    </citation>
    <scope>NUCLEOTIDE SEQUENCE</scope>
</reference>
<evidence type="ECO:0000256" key="1">
    <source>
        <dbReference type="SAM" id="MobiDB-lite"/>
    </source>
</evidence>
<sequence>MSPAIPALTDEKTKHEQKGRGSFSATPIEVNEVLLSVGRKSKKHGNIDIDKDIDCDNRTSTLSRHTDPSAIFDSHPQELMLGPGLPNSQALSKPISSSNQPPNEKAYASISRKAIWRTTDELSTSEDIEKLYVEATKMISQRPSYTKYRIRIAGSDS</sequence>
<proteinExistence type="predicted"/>
<dbReference type="Proteomes" id="UP000784294">
    <property type="component" value="Unassembled WGS sequence"/>
</dbReference>
<feature type="compositionally biased region" description="Basic and acidic residues" evidence="1">
    <location>
        <begin position="9"/>
        <end position="19"/>
    </location>
</feature>
<dbReference type="AlphaFoldDB" id="A0A448WIP6"/>
<feature type="region of interest" description="Disordered" evidence="1">
    <location>
        <begin position="1"/>
        <end position="27"/>
    </location>
</feature>
<organism evidence="2 3">
    <name type="scientific">Protopolystoma xenopodis</name>
    <dbReference type="NCBI Taxonomy" id="117903"/>
    <lineage>
        <taxon>Eukaryota</taxon>
        <taxon>Metazoa</taxon>
        <taxon>Spiralia</taxon>
        <taxon>Lophotrochozoa</taxon>
        <taxon>Platyhelminthes</taxon>
        <taxon>Monogenea</taxon>
        <taxon>Polyopisthocotylea</taxon>
        <taxon>Polystomatidea</taxon>
        <taxon>Polystomatidae</taxon>
        <taxon>Protopolystoma</taxon>
    </lineage>
</organism>
<comment type="caution">
    <text evidence="2">The sequence shown here is derived from an EMBL/GenBank/DDBJ whole genome shotgun (WGS) entry which is preliminary data.</text>
</comment>